<gene>
    <name evidence="1" type="ORF">CR513_06922</name>
</gene>
<keyword evidence="2" id="KW-1185">Reference proteome</keyword>
<evidence type="ECO:0008006" key="3">
    <source>
        <dbReference type="Google" id="ProtNLM"/>
    </source>
</evidence>
<dbReference type="CDD" id="cd09272">
    <property type="entry name" value="RNase_HI_RT_Ty1"/>
    <property type="match status" value="1"/>
</dbReference>
<dbReference type="EMBL" id="QJKJ01001204">
    <property type="protein sequence ID" value="RDY08809.1"/>
    <property type="molecule type" value="Genomic_DNA"/>
</dbReference>
<protein>
    <recommendedName>
        <fullName evidence="3">Copia protein</fullName>
    </recommendedName>
</protein>
<comment type="caution">
    <text evidence="1">The sequence shown here is derived from an EMBL/GenBank/DDBJ whole genome shotgun (WGS) entry which is preliminary data.</text>
</comment>
<evidence type="ECO:0000313" key="1">
    <source>
        <dbReference type="EMBL" id="RDY08809.1"/>
    </source>
</evidence>
<dbReference type="AlphaFoldDB" id="A0A371I1B9"/>
<proteinExistence type="predicted"/>
<dbReference type="OrthoDB" id="1645289at2759"/>
<sequence length="136" mass="15458">MMHYLKRTKGYMLTYRKSKGLEIIGYSNSDFIYLLAGGAISWKSIKQTLIAPSTMAVEVVDGIERPLEIYYDNNSAVLYSNNNRSFAKSKFINIKVQNKQITIEHIAISFMLAYPLTKGLIPKVFHEHTAHMGVIP</sequence>
<dbReference type="Proteomes" id="UP000257109">
    <property type="component" value="Unassembled WGS sequence"/>
</dbReference>
<reference evidence="1" key="1">
    <citation type="submission" date="2018-05" db="EMBL/GenBank/DDBJ databases">
        <title>Draft genome of Mucuna pruriens seed.</title>
        <authorList>
            <person name="Nnadi N.E."/>
            <person name="Vos R."/>
            <person name="Hasami M.H."/>
            <person name="Devisetty U.K."/>
            <person name="Aguiy J.C."/>
        </authorList>
    </citation>
    <scope>NUCLEOTIDE SEQUENCE [LARGE SCALE GENOMIC DNA]</scope>
    <source>
        <strain evidence="1">JCA_2017</strain>
    </source>
</reference>
<accession>A0A371I1B9</accession>
<organism evidence="1 2">
    <name type="scientific">Mucuna pruriens</name>
    <name type="common">Velvet bean</name>
    <name type="synonym">Dolichos pruriens</name>
    <dbReference type="NCBI Taxonomy" id="157652"/>
    <lineage>
        <taxon>Eukaryota</taxon>
        <taxon>Viridiplantae</taxon>
        <taxon>Streptophyta</taxon>
        <taxon>Embryophyta</taxon>
        <taxon>Tracheophyta</taxon>
        <taxon>Spermatophyta</taxon>
        <taxon>Magnoliopsida</taxon>
        <taxon>eudicotyledons</taxon>
        <taxon>Gunneridae</taxon>
        <taxon>Pentapetalae</taxon>
        <taxon>rosids</taxon>
        <taxon>fabids</taxon>
        <taxon>Fabales</taxon>
        <taxon>Fabaceae</taxon>
        <taxon>Papilionoideae</taxon>
        <taxon>50 kb inversion clade</taxon>
        <taxon>NPAAA clade</taxon>
        <taxon>indigoferoid/millettioid clade</taxon>
        <taxon>Phaseoleae</taxon>
        <taxon>Mucuna</taxon>
    </lineage>
</organism>
<feature type="non-terminal residue" evidence="1">
    <location>
        <position position="1"/>
    </location>
</feature>
<evidence type="ECO:0000313" key="2">
    <source>
        <dbReference type="Proteomes" id="UP000257109"/>
    </source>
</evidence>
<name>A0A371I1B9_MUCPR</name>